<keyword evidence="4" id="KW-0812">Transmembrane</keyword>
<feature type="chain" id="PRO_5045239795" evidence="5">
    <location>
        <begin position="19"/>
        <end position="2376"/>
    </location>
</feature>
<feature type="signal peptide" evidence="5">
    <location>
        <begin position="1"/>
        <end position="18"/>
    </location>
</feature>
<keyword evidence="7" id="KW-0808">Transferase</keyword>
<dbReference type="PANTHER" id="PTHR44329">
    <property type="entry name" value="SERINE/THREONINE-PROTEIN KINASE TNNI3K-RELATED"/>
    <property type="match status" value="1"/>
</dbReference>
<evidence type="ECO:0000313" key="7">
    <source>
        <dbReference type="EMBL" id="KAJ4457966.1"/>
    </source>
</evidence>
<dbReference type="EMBL" id="JAPMOS010000036">
    <property type="protein sequence ID" value="KAJ4457966.1"/>
    <property type="molecule type" value="Genomic_DNA"/>
</dbReference>
<dbReference type="Pfam" id="PF07714">
    <property type="entry name" value="PK_Tyr_Ser-Thr"/>
    <property type="match status" value="2"/>
</dbReference>
<sequence>MRLFILFVFLVRLAVTASAPCFISGFGGIDQSPCTNSNTPCATIAFALRDESCDTIFIQSDLNLTQSVSLQTTSQTIWIGASPGNHPVLTCDHSTAFPALVLESSPLDALRALTLSHLSFKGCHAPLSGAVLSANLSRPDFLLTIEDCAMSECSAPCQGGCVDISSVVPASGVTVTLLRSNFTHAGLTQDSSTATACPSGGSGGALHLAGSGVSLNVTECLFSDDHAYLGGGAISFRGSNTSTLTIDRSIFRRCQATSPTNTATLGGGALWADLVGTVLIRDTNFAECGVTSKKGTAAGGAVWLSNVVTSARFVRATWQNNTVHGQTCQGGAATVTGIETAPETCDLWVDANTFMFNTATATGGAYAGALAADSLRSASLTDSNIMSNTANGAASAFGGAVLLSTISAGVTLRAASFSGNSAVGGVTQGGAVHLTGTAATTGILVDGCSFVSNRAVSKSDSADGGGLLVLSVNTLQVVGTTFQQNSLSSTKAARGGGLRSWAVHTVLRGVTSTGNSLAGESVSSGAGAFLDGDPQGDVFVADGAMTENSAVSSIVFGGALFLGGVAQATVQTMSWTGNAARATEQASGSVFFAQSPGALVLFGLTAVNNTAQSSQTLLGGVLSVDGAGRTQMLIQQCTFTTNRGLSTSDKAGAYGGVVHTKNLVALFVVDSSFHQNSLMGANPWAGALFHTTQINSIFSVQRTLFSENQAQSGASGTTVCGGALAADGPQSLGIVNCTFLANSAIHAGDGAALGGALFARGSTAVSVSGSLFRGCASESVSNAAGGALEVFLAQGELDFSNTWFIENTASSGKRASLSNGGFTGGAVALLRGDYAHATFNGCFFHDNSVVTSAIGTGGALWVDTIGGGVTLTGCEFRRNMLEGEMCGGGAFFLTGTGHYKVEDVTVADTVIGVGATGSTGGAAVIDGQNFTPAPTASVTRSTFSNNKMTSASSAFGGGMQIVFARDVQIRQCRFLNNSIGSGGGHAMGAGLSVTSLLAGAPLEMEDLEVSGNAITSSTDAFGGGISIYCAFDPTISLALSRSLFADNYAVADGECVGGALSVFQLANVSLTEVDFHRNAIRSGSARGGALDCGVTPNSKFVTLDHVRFFDNAATGDSTGFGGASSFELAPSAEFMVVNCTFVRNGVVSGKTSGGALCLGLDTGSSSAAPSWRIIETQFEGSYIIATNHGQEWGTGSGGAIYFMAAHAGVTLLQQCTITNSTVRASYSASGAALAGVASASAELVIRECVFDESRSSSSREATGGALYFGGFRSILLDQCNLTRSYVEGSMSATGGALFGEDVGPLLISDSYFLSGIASSRATGQGGCLTLLGAASSPARFINTMFSTCEADDGGAILSEVPLVLEQCQLVDCVASGRGGGIFTRASVKFVGGECSRCTAIQGGCMITNEGVALTLANLTLEANAVAMAGAAIFLADGSKLSLSGSTARYNWVQDGSGAVVFGRYSTMTLRDNRFEENRAKLGAALYATNCVVNSAGTTYEHGVADSGAAWCLFSSELASQGDVISTSEARTGAVFLSGTKGTVSDTRFLRNRATSGGTIYASRSNITIHNSQFQQSTASTGGALYFEDNSALTVVSCEFHSCRATSGAVLYAWQQSSWSFVDCTFQENHAEFGGAICTTFEQNLLLSGCLFHRNQATLAGSAIYFLWWVTWQPVGTPLFAIAHSEFRANWGASASSATGVPEGSTLFLSSVAASMENTTFWTNLGGAIYAENSTLHLGQGCRFGGNRAALSKATAERPMNIWVQDESLLTVEDPEGVRDLSTGALWVYTDSSSARVAAEIEDPLLPLLTGAIQYPKEGSLDFETPLLSVSVQLDRSDLLADHNPLCYIVAADGQLVQPPTEFSVGNASRAIGSCRLDHPNTDGVYEVLLSNDGLRNVSVGHFRLSTSYTALYIIGGATGGGMFLLVMGGFTAYFLIRWLRLRRASAIELASWKTFQVASIDFTNLKIRERIGHGAAGEVFRGDLNGTVVAVKRLFDTTQSETQLAEFRREVSMMRTLRHPVRLVSVTVFASALLLMGFWVVVAAVLPGFCSGCGPQFIVGLVGATFENPKLIITEYMGRGSLYVILHNDAIALPMELRLRMAFDMARGLNYLHTLRPPILHRDIKSQNMLVTDDMRVKVSDFGISRLTQEAGIATAAGTPAWSAPEVLRGDRSGLPSDVYSFGVVLWELITRRPLGRGASPAVMMTVAREDGRLPIPSASECPPIFSDLMRQCFEADPEKRPSMQQLVDLLSAECERHPYVDAALVAPRKATTTGAAGGGSKKRRAKGGTGSSGAGSVPLTNVSTGSSFLDLSSSSMASEPLLTEMRQAGGSIHFFFSVKYRAGSRVRAFHLVSGGRNNNTVACFRTSRGIKPFVS</sequence>
<evidence type="ECO:0000256" key="3">
    <source>
        <dbReference type="SAM" id="MobiDB-lite"/>
    </source>
</evidence>
<keyword evidence="1" id="KW-0547">Nucleotide-binding</keyword>
<keyword evidence="5" id="KW-0732">Signal</keyword>
<dbReference type="SMART" id="SM00710">
    <property type="entry name" value="PbH1"/>
    <property type="match status" value="12"/>
</dbReference>
<dbReference type="InterPro" id="IPR001245">
    <property type="entry name" value="Ser-Thr/Tyr_kinase_cat_dom"/>
</dbReference>
<keyword evidence="4" id="KW-0472">Membrane</keyword>
<name>A0ABQ8UJ55_9EUKA</name>
<accession>A0ABQ8UJ55</accession>
<dbReference type="Gene3D" id="1.10.510.10">
    <property type="entry name" value="Transferase(Phosphotransferase) domain 1"/>
    <property type="match status" value="1"/>
</dbReference>
<evidence type="ECO:0000259" key="6">
    <source>
        <dbReference type="PROSITE" id="PS50011"/>
    </source>
</evidence>
<feature type="region of interest" description="Disordered" evidence="3">
    <location>
        <begin position="2271"/>
        <end position="2298"/>
    </location>
</feature>
<gene>
    <name evidence="7" type="ORF">PAPYR_6358</name>
</gene>
<dbReference type="Gene3D" id="3.30.200.20">
    <property type="entry name" value="Phosphorylase Kinase, domain 1"/>
    <property type="match status" value="1"/>
</dbReference>
<evidence type="ECO:0000256" key="4">
    <source>
        <dbReference type="SAM" id="Phobius"/>
    </source>
</evidence>
<dbReference type="InterPro" id="IPR008271">
    <property type="entry name" value="Ser/Thr_kinase_AS"/>
</dbReference>
<dbReference type="Gene3D" id="2.160.20.20">
    <property type="match status" value="1"/>
</dbReference>
<dbReference type="SMART" id="SM00220">
    <property type="entry name" value="S_TKc"/>
    <property type="match status" value="1"/>
</dbReference>
<dbReference type="PROSITE" id="PS50011">
    <property type="entry name" value="PROTEIN_KINASE_DOM"/>
    <property type="match status" value="1"/>
</dbReference>
<keyword evidence="2" id="KW-0067">ATP-binding</keyword>
<keyword evidence="7" id="KW-0418">Kinase</keyword>
<feature type="domain" description="Protein kinase" evidence="6">
    <location>
        <begin position="1965"/>
        <end position="2261"/>
    </location>
</feature>
<dbReference type="InterPro" id="IPR011050">
    <property type="entry name" value="Pectin_lyase_fold/virulence"/>
</dbReference>
<dbReference type="CDD" id="cd13999">
    <property type="entry name" value="STKc_MAP3K-like"/>
    <property type="match status" value="1"/>
</dbReference>
<protein>
    <submittedName>
        <fullName evidence="7">Serine/threonine-protein kinase EDR1</fullName>
    </submittedName>
</protein>
<dbReference type="SUPFAM" id="SSF51126">
    <property type="entry name" value="Pectin lyase-like"/>
    <property type="match status" value="7"/>
</dbReference>
<reference evidence="7" key="1">
    <citation type="journal article" date="2022" name="bioRxiv">
        <title>Genomics of Preaxostyla Flagellates Illuminates Evolutionary Transitions and the Path Towards Mitochondrial Loss.</title>
        <authorList>
            <person name="Novak L.V.F."/>
            <person name="Treitli S.C."/>
            <person name="Pyrih J."/>
            <person name="Halakuc P."/>
            <person name="Pipaliya S.V."/>
            <person name="Vacek V."/>
            <person name="Brzon O."/>
            <person name="Soukal P."/>
            <person name="Eme L."/>
            <person name="Dacks J.B."/>
            <person name="Karnkowska A."/>
            <person name="Elias M."/>
            <person name="Hampl V."/>
        </authorList>
    </citation>
    <scope>NUCLEOTIDE SEQUENCE</scope>
    <source>
        <strain evidence="7">RCP-MX</strain>
    </source>
</reference>
<proteinExistence type="predicted"/>
<dbReference type="InterPro" id="IPR006626">
    <property type="entry name" value="PbH1"/>
</dbReference>
<evidence type="ECO:0000256" key="1">
    <source>
        <dbReference type="ARBA" id="ARBA00022741"/>
    </source>
</evidence>
<dbReference type="InterPro" id="IPR000719">
    <property type="entry name" value="Prot_kinase_dom"/>
</dbReference>
<keyword evidence="4" id="KW-1133">Transmembrane helix</keyword>
<comment type="caution">
    <text evidence="7">The sequence shown here is derived from an EMBL/GenBank/DDBJ whole genome shotgun (WGS) entry which is preliminary data.</text>
</comment>
<dbReference type="SUPFAM" id="SSF56112">
    <property type="entry name" value="Protein kinase-like (PK-like)"/>
    <property type="match status" value="1"/>
</dbReference>
<dbReference type="InterPro" id="IPR012332">
    <property type="entry name" value="Autotransporter_pectin_lyase_C"/>
</dbReference>
<dbReference type="Proteomes" id="UP001141327">
    <property type="component" value="Unassembled WGS sequence"/>
</dbReference>
<dbReference type="PRINTS" id="PR00109">
    <property type="entry name" value="TYRKINASE"/>
</dbReference>
<dbReference type="GO" id="GO:0016301">
    <property type="term" value="F:kinase activity"/>
    <property type="evidence" value="ECO:0007669"/>
    <property type="project" value="UniProtKB-KW"/>
</dbReference>
<dbReference type="PANTHER" id="PTHR44329:SF298">
    <property type="entry name" value="MIXED LINEAGE KINASE DOMAIN-LIKE PROTEIN"/>
    <property type="match status" value="1"/>
</dbReference>
<evidence type="ECO:0000313" key="8">
    <source>
        <dbReference type="Proteomes" id="UP001141327"/>
    </source>
</evidence>
<dbReference type="Pfam" id="PF13229">
    <property type="entry name" value="Beta_helix"/>
    <property type="match status" value="1"/>
</dbReference>
<feature type="transmembrane region" description="Helical" evidence="4">
    <location>
        <begin position="2023"/>
        <end position="2046"/>
    </location>
</feature>
<organism evidence="7 8">
    <name type="scientific">Paratrimastix pyriformis</name>
    <dbReference type="NCBI Taxonomy" id="342808"/>
    <lineage>
        <taxon>Eukaryota</taxon>
        <taxon>Metamonada</taxon>
        <taxon>Preaxostyla</taxon>
        <taxon>Paratrimastigidae</taxon>
        <taxon>Paratrimastix</taxon>
    </lineage>
</organism>
<evidence type="ECO:0000256" key="2">
    <source>
        <dbReference type="ARBA" id="ARBA00022840"/>
    </source>
</evidence>
<evidence type="ECO:0000256" key="5">
    <source>
        <dbReference type="SAM" id="SignalP"/>
    </source>
</evidence>
<dbReference type="PROSITE" id="PS00108">
    <property type="entry name" value="PROTEIN_KINASE_ST"/>
    <property type="match status" value="1"/>
</dbReference>
<feature type="transmembrane region" description="Helical" evidence="4">
    <location>
        <begin position="1910"/>
        <end position="1936"/>
    </location>
</feature>
<dbReference type="InterPro" id="IPR039448">
    <property type="entry name" value="Beta_helix"/>
</dbReference>
<dbReference type="InterPro" id="IPR011009">
    <property type="entry name" value="Kinase-like_dom_sf"/>
</dbReference>
<dbReference type="InterPro" id="IPR051681">
    <property type="entry name" value="Ser/Thr_Kinases-Pseudokinases"/>
</dbReference>
<keyword evidence="8" id="KW-1185">Reference proteome</keyword>